<dbReference type="Proteomes" id="UP001235133">
    <property type="component" value="Unassembled WGS sequence"/>
</dbReference>
<feature type="region of interest" description="Disordered" evidence="1">
    <location>
        <begin position="154"/>
        <end position="176"/>
    </location>
</feature>
<dbReference type="InterPro" id="IPR011991">
    <property type="entry name" value="ArsR-like_HTH"/>
</dbReference>
<protein>
    <submittedName>
        <fullName evidence="2">Transcriptional regulator</fullName>
    </submittedName>
</protein>
<dbReference type="InterPro" id="IPR036390">
    <property type="entry name" value="WH_DNA-bd_sf"/>
</dbReference>
<reference evidence="2 3" key="1">
    <citation type="submission" date="2023-08" db="EMBL/GenBank/DDBJ databases">
        <title>Microbacterium psychrotolerans sp. nov., a psychrotolerant bacterium isolated from soil in Heilongjiang Province, China.</title>
        <authorList>
            <person name="An P."/>
            <person name="Zhao D."/>
            <person name="Xiang H."/>
        </authorList>
    </citation>
    <scope>NUCLEOTIDE SEQUENCE [LARGE SCALE GENOMIC DNA]</scope>
    <source>
        <strain evidence="2 3">QXD-8</strain>
    </source>
</reference>
<keyword evidence="3" id="KW-1185">Reference proteome</keyword>
<accession>A0ABU0Z6L2</accession>
<comment type="caution">
    <text evidence="2">The sequence shown here is derived from an EMBL/GenBank/DDBJ whole genome shotgun (WGS) entry which is preliminary data.</text>
</comment>
<dbReference type="RefSeq" id="WP_308869888.1">
    <property type="nucleotide sequence ID" value="NZ_JAVFWO010000008.1"/>
</dbReference>
<organism evidence="2 3">
    <name type="scientific">Microbacterium psychrotolerans</name>
    <dbReference type="NCBI Taxonomy" id="3068321"/>
    <lineage>
        <taxon>Bacteria</taxon>
        <taxon>Bacillati</taxon>
        <taxon>Actinomycetota</taxon>
        <taxon>Actinomycetes</taxon>
        <taxon>Micrococcales</taxon>
        <taxon>Microbacteriaceae</taxon>
        <taxon>Microbacterium</taxon>
    </lineage>
</organism>
<dbReference type="Gene3D" id="1.10.10.10">
    <property type="entry name" value="Winged helix-like DNA-binding domain superfamily/Winged helix DNA-binding domain"/>
    <property type="match status" value="1"/>
</dbReference>
<name>A0ABU0Z6L2_9MICO</name>
<dbReference type="SUPFAM" id="SSF46785">
    <property type="entry name" value="Winged helix' DNA-binding domain"/>
    <property type="match status" value="1"/>
</dbReference>
<dbReference type="InterPro" id="IPR036388">
    <property type="entry name" value="WH-like_DNA-bd_sf"/>
</dbReference>
<evidence type="ECO:0000313" key="2">
    <source>
        <dbReference type="EMBL" id="MDQ7880224.1"/>
    </source>
</evidence>
<proteinExistence type="predicted"/>
<dbReference type="CDD" id="cd00090">
    <property type="entry name" value="HTH_ARSR"/>
    <property type="match status" value="1"/>
</dbReference>
<sequence>MSSLTPNRADAVAALSDPRRRELYRLAAHRAISRDDAASALGIPRSTAALYLDRLAGAGLLTVEYVRRSGRSGPGAGRPAKLYRASVAELAATIPERHYELASELLAAAAQQADENGIPVRIALAAEAFAAGAAIGAGREGLEDALTACGYEPRATPATEPHTGSAPPAETGAARSEASPDLVLENCPFHALATRHTDLICGANLELVRGLVSATADPRTAVLAPAAGRCCVEIRRDDE</sequence>
<evidence type="ECO:0000313" key="3">
    <source>
        <dbReference type="Proteomes" id="UP001235133"/>
    </source>
</evidence>
<dbReference type="EMBL" id="JAVFWO010000008">
    <property type="protein sequence ID" value="MDQ7880224.1"/>
    <property type="molecule type" value="Genomic_DNA"/>
</dbReference>
<gene>
    <name evidence="2" type="ORF">Q9R08_19695</name>
</gene>
<evidence type="ECO:0000256" key="1">
    <source>
        <dbReference type="SAM" id="MobiDB-lite"/>
    </source>
</evidence>